<feature type="transmembrane region" description="Helical" evidence="13">
    <location>
        <begin position="450"/>
        <end position="470"/>
    </location>
</feature>
<dbReference type="GO" id="GO:0015379">
    <property type="term" value="F:potassium:chloride symporter activity"/>
    <property type="evidence" value="ECO:0007669"/>
    <property type="project" value="InterPro"/>
</dbReference>
<comment type="caution">
    <text evidence="14">The sequence shown here is derived from an EMBL/GenBank/DDBJ whole genome shotgun (WGS) entry which is preliminary data.</text>
</comment>
<keyword evidence="6" id="KW-0633">Potassium transport</keyword>
<keyword evidence="3" id="KW-0813">Transport</keyword>
<evidence type="ECO:0000256" key="5">
    <source>
        <dbReference type="ARBA" id="ARBA00022519"/>
    </source>
</evidence>
<dbReference type="PIRSF" id="PIRSF006247">
    <property type="entry name" value="TrkH"/>
    <property type="match status" value="1"/>
</dbReference>
<keyword evidence="9 13" id="KW-1133">Transmembrane helix</keyword>
<keyword evidence="15" id="KW-1185">Reference proteome</keyword>
<organism evidence="14 15">
    <name type="scientific">Anaerovibrio lipolyticus</name>
    <dbReference type="NCBI Taxonomy" id="82374"/>
    <lineage>
        <taxon>Bacteria</taxon>
        <taxon>Bacillati</taxon>
        <taxon>Bacillota</taxon>
        <taxon>Negativicutes</taxon>
        <taxon>Selenomonadales</taxon>
        <taxon>Selenomonadaceae</taxon>
        <taxon>Anaerovibrio</taxon>
    </lineage>
</organism>
<keyword evidence="7 13" id="KW-0812">Transmembrane</keyword>
<feature type="transmembrane region" description="Helical" evidence="13">
    <location>
        <begin position="392"/>
        <end position="411"/>
    </location>
</feature>
<evidence type="ECO:0000256" key="1">
    <source>
        <dbReference type="ARBA" id="ARBA00004429"/>
    </source>
</evidence>
<keyword evidence="8 12" id="KW-0630">Potassium</keyword>
<feature type="transmembrane region" description="Helical" evidence="13">
    <location>
        <begin position="181"/>
        <end position="204"/>
    </location>
</feature>
<proteinExistence type="inferred from homology"/>
<comment type="similarity">
    <text evidence="2">Belongs to the TrkH potassium transport family.</text>
</comment>
<dbReference type="Pfam" id="PF02386">
    <property type="entry name" value="TrkH"/>
    <property type="match status" value="2"/>
</dbReference>
<feature type="transmembrane region" description="Helical" evidence="13">
    <location>
        <begin position="69"/>
        <end position="89"/>
    </location>
</feature>
<feature type="transmembrane region" description="Helical" evidence="13">
    <location>
        <begin position="270"/>
        <end position="292"/>
    </location>
</feature>
<evidence type="ECO:0000256" key="2">
    <source>
        <dbReference type="ARBA" id="ARBA00009137"/>
    </source>
</evidence>
<accession>A0A0B2JHH3</accession>
<dbReference type="EMBL" id="JSCE01000251">
    <property type="protein sequence ID" value="KHM47254.1"/>
    <property type="molecule type" value="Genomic_DNA"/>
</dbReference>
<keyword evidence="10" id="KW-0406">Ion transport</keyword>
<keyword evidence="4" id="KW-1003">Cell membrane</keyword>
<gene>
    <name evidence="14" type="ORF">NZ47_13585</name>
</gene>
<evidence type="ECO:0000256" key="8">
    <source>
        <dbReference type="ARBA" id="ARBA00022958"/>
    </source>
</evidence>
<feature type="binding site" evidence="12">
    <location>
        <position position="314"/>
    </location>
    <ligand>
        <name>K(+)</name>
        <dbReference type="ChEBI" id="CHEBI:29103"/>
    </ligand>
</feature>
<evidence type="ECO:0000256" key="6">
    <source>
        <dbReference type="ARBA" id="ARBA00022538"/>
    </source>
</evidence>
<reference evidence="14 15" key="1">
    <citation type="journal article" date="2013" name="PLoS ONE">
        <title>Identification and characterization of three novel lipases belonging to families II and V from Anaerovibrio lipolyticus 5ST.</title>
        <authorList>
            <person name="Prive F."/>
            <person name="Kaderbhai N.N."/>
            <person name="Girdwood S."/>
            <person name="Worgan H.J."/>
            <person name="Pinloche E."/>
            <person name="Scollan N.D."/>
            <person name="Huws S.A."/>
            <person name="Newbold C.J."/>
        </authorList>
    </citation>
    <scope>NUCLEOTIDE SEQUENCE [LARGE SCALE GENOMIC DNA]</scope>
    <source>
        <strain evidence="14 15">5S</strain>
    </source>
</reference>
<dbReference type="RefSeq" id="WP_039212133.1">
    <property type="nucleotide sequence ID" value="NZ_JSCE01000251.1"/>
</dbReference>
<evidence type="ECO:0000256" key="3">
    <source>
        <dbReference type="ARBA" id="ARBA00022448"/>
    </source>
</evidence>
<evidence type="ECO:0000313" key="15">
    <source>
        <dbReference type="Proteomes" id="UP000030993"/>
    </source>
</evidence>
<sequence length="481" mass="52910">MNYPVIYYMLSRLMVAMSVTLLIPFFMAIQLNENNELDFLAAILCSLSLAVFFSNRGKITTNDISIREGIAITGLSWLFASIIASLPFLTGHYMPLVDCLFEGVSGITGSGASVVKDIPGLPTSIMLWRSLTHWLGGLGIIVIFIAIVPQTGTKSLKMFEVETTGPTENRPLPRFKDTAHALLIVYIFLTFIIIALLLLCGFSFSDAVNNAMSAIATGGFSTRNESIGYFDNLPAEVVLTIAMLLGGGNFSLYLIAWKQGYHKILKDGEFIAYMALFGFLSLAITTNLFAAMDMNLFEAFRYASFQTAATISTTGFSNSDFDSWPAFSKYCLLIVMITGGCAGSTSGGMKVARFLLLFKMIHYIIQEKLHPNQIIHMKYDTVERLDIVVNRVGRFFFLYVFLALMGALIFTIEGLPIMDAIVLGFSAIGNAGVAFGAANDFSTLNDLTKYICCGLMVVGRLEIFLFLVMLKPSFWQTGASW</sequence>
<dbReference type="InterPro" id="IPR003445">
    <property type="entry name" value="Cat_transpt"/>
</dbReference>
<feature type="binding site" evidence="12">
    <location>
        <position position="218"/>
    </location>
    <ligand>
        <name>K(+)</name>
        <dbReference type="ChEBI" id="CHEBI:29103"/>
    </ligand>
</feature>
<feature type="transmembrane region" description="Helical" evidence="13">
    <location>
        <begin position="237"/>
        <end position="258"/>
    </location>
</feature>
<keyword evidence="5" id="KW-0997">Cell inner membrane</keyword>
<dbReference type="InterPro" id="IPR004772">
    <property type="entry name" value="TrkH"/>
</dbReference>
<evidence type="ECO:0008006" key="16">
    <source>
        <dbReference type="Google" id="ProtNLM"/>
    </source>
</evidence>
<evidence type="ECO:0000256" key="7">
    <source>
        <dbReference type="ARBA" id="ARBA00022692"/>
    </source>
</evidence>
<feature type="binding site" evidence="12">
    <location>
        <position position="430"/>
    </location>
    <ligand>
        <name>K(+)</name>
        <dbReference type="ChEBI" id="CHEBI:29103"/>
    </ligand>
</feature>
<evidence type="ECO:0000256" key="11">
    <source>
        <dbReference type="ARBA" id="ARBA00023136"/>
    </source>
</evidence>
<dbReference type="AlphaFoldDB" id="A0A0B2JHH3"/>
<evidence type="ECO:0000256" key="9">
    <source>
        <dbReference type="ARBA" id="ARBA00022989"/>
    </source>
</evidence>
<dbReference type="PANTHER" id="PTHR32024">
    <property type="entry name" value="TRK SYSTEM POTASSIUM UPTAKE PROTEIN TRKG-RELATED"/>
    <property type="match status" value="1"/>
</dbReference>
<keyword evidence="11 13" id="KW-0472">Membrane</keyword>
<evidence type="ECO:0000256" key="4">
    <source>
        <dbReference type="ARBA" id="ARBA00022475"/>
    </source>
</evidence>
<dbReference type="eggNOG" id="COG0168">
    <property type="taxonomic scope" value="Bacteria"/>
</dbReference>
<feature type="transmembrane region" description="Helical" evidence="13">
    <location>
        <begin position="327"/>
        <end position="349"/>
    </location>
</feature>
<comment type="subcellular location">
    <subcellularLocation>
        <location evidence="1">Cell inner membrane</location>
        <topology evidence="1">Multi-pass membrane protein</topology>
    </subcellularLocation>
</comment>
<evidence type="ECO:0000256" key="12">
    <source>
        <dbReference type="PIRSR" id="PIRSR006247-1"/>
    </source>
</evidence>
<dbReference type="GO" id="GO:0005886">
    <property type="term" value="C:plasma membrane"/>
    <property type="evidence" value="ECO:0007669"/>
    <property type="project" value="UniProtKB-SubCell"/>
</dbReference>
<evidence type="ECO:0000313" key="14">
    <source>
        <dbReference type="EMBL" id="KHM47254.1"/>
    </source>
</evidence>
<feature type="transmembrane region" description="Helical" evidence="13">
    <location>
        <begin position="131"/>
        <end position="148"/>
    </location>
</feature>
<dbReference type="PANTHER" id="PTHR32024:SF2">
    <property type="entry name" value="TRK SYSTEM POTASSIUM UPTAKE PROTEIN TRKG-RELATED"/>
    <property type="match status" value="1"/>
</dbReference>
<name>A0A0B2JHH3_9FIRM</name>
<feature type="transmembrane region" description="Helical" evidence="13">
    <location>
        <begin position="7"/>
        <end position="27"/>
    </location>
</feature>
<protein>
    <recommendedName>
        <fullName evidence="16">Potassium transporter</fullName>
    </recommendedName>
</protein>
<dbReference type="GO" id="GO:0046872">
    <property type="term" value="F:metal ion binding"/>
    <property type="evidence" value="ECO:0007669"/>
    <property type="project" value="UniProtKB-KW"/>
</dbReference>
<dbReference type="Proteomes" id="UP000030993">
    <property type="component" value="Unassembled WGS sequence"/>
</dbReference>
<feature type="transmembrane region" description="Helical" evidence="13">
    <location>
        <begin position="39"/>
        <end position="57"/>
    </location>
</feature>
<feature type="binding site" evidence="12">
    <location>
        <position position="313"/>
    </location>
    <ligand>
        <name>K(+)</name>
        <dbReference type="ChEBI" id="CHEBI:29103"/>
    </ligand>
</feature>
<evidence type="ECO:0000256" key="13">
    <source>
        <dbReference type="SAM" id="Phobius"/>
    </source>
</evidence>
<keyword evidence="12" id="KW-0479">Metal-binding</keyword>
<feature type="transmembrane region" description="Helical" evidence="13">
    <location>
        <begin position="417"/>
        <end position="438"/>
    </location>
</feature>
<dbReference type="STRING" id="82374.NZ47_13585"/>
<evidence type="ECO:0000256" key="10">
    <source>
        <dbReference type="ARBA" id="ARBA00023065"/>
    </source>
</evidence>